<dbReference type="PANTHER" id="PTHR40132:SF1">
    <property type="entry name" value="PRE-MRNA-SPLICING FACTOR 38B"/>
    <property type="match status" value="1"/>
</dbReference>
<feature type="compositionally biased region" description="Basic and acidic residues" evidence="1">
    <location>
        <begin position="193"/>
        <end position="220"/>
    </location>
</feature>
<evidence type="ECO:0000256" key="1">
    <source>
        <dbReference type="SAM" id="MobiDB-lite"/>
    </source>
</evidence>
<proteinExistence type="predicted"/>
<feature type="region of interest" description="Disordered" evidence="1">
    <location>
        <begin position="72"/>
        <end position="266"/>
    </location>
</feature>
<evidence type="ECO:0000313" key="3">
    <source>
        <dbReference type="Proteomes" id="UP000325008"/>
    </source>
</evidence>
<gene>
    <name evidence="2" type="ORF">PSANT_01124</name>
</gene>
<dbReference type="PANTHER" id="PTHR40132">
    <property type="entry name" value="PRE-MRNA-SPLICING FACTOR 38B"/>
    <property type="match status" value="1"/>
</dbReference>
<keyword evidence="3" id="KW-1185">Reference proteome</keyword>
<name>A0A5C3FJ04_PSEA2</name>
<accession>A0A5C3FJ04</accession>
<dbReference type="RefSeq" id="XP_014658932.1">
    <property type="nucleotide sequence ID" value="XM_014803446.1"/>
</dbReference>
<reference evidence="2" key="1">
    <citation type="submission" date="2018-03" db="EMBL/GenBank/DDBJ databases">
        <authorList>
            <person name="Guldener U."/>
        </authorList>
    </citation>
    <scope>NUCLEOTIDE SEQUENCE [LARGE SCALE GENOMIC DNA]</scope>
    <source>
        <strain evidence="2">ATCC34888</strain>
    </source>
</reference>
<dbReference type="OrthoDB" id="2431475at2759"/>
<organism evidence="2 3">
    <name type="scientific">Pseudozyma antarctica</name>
    <name type="common">Yeast</name>
    <name type="synonym">Candida antarctica</name>
    <dbReference type="NCBI Taxonomy" id="84753"/>
    <lineage>
        <taxon>Eukaryota</taxon>
        <taxon>Fungi</taxon>
        <taxon>Dikarya</taxon>
        <taxon>Basidiomycota</taxon>
        <taxon>Ustilaginomycotina</taxon>
        <taxon>Ustilaginomycetes</taxon>
        <taxon>Ustilaginales</taxon>
        <taxon>Ustilaginaceae</taxon>
        <taxon>Moesziomyces</taxon>
    </lineage>
</organism>
<dbReference type="EMBL" id="OOIQ01000002">
    <property type="protein sequence ID" value="SPO43439.1"/>
    <property type="molecule type" value="Genomic_DNA"/>
</dbReference>
<protein>
    <submittedName>
        <fullName evidence="2">Uncharacterized protein</fullName>
    </submittedName>
</protein>
<dbReference type="Proteomes" id="UP000325008">
    <property type="component" value="Unassembled WGS sequence"/>
</dbReference>
<sequence length="266" mass="30337">MGSKAGSELASVSSEDLDTYIAELIVQKSRTKQASADQRGIASYLEPDDAAAARVPNTNKRFLASIIRNVEGHNSALRRQQQRSEQRSAPSSRAERSGSSKMRGWSDDERDPEEKARSGRSDVQLERFGEEMSSKMDKYFEEPDPDLESRQRQRRSERKEDRQSSSNKRRHDKERASARDGHGHSSHRSLRSSRSERSERSEQSRGGRSHPDDGASDDDHRHHRRSHTSRRSSDRKSEHKSRSRKWSASPPPAPSPPKVREWDLGK</sequence>
<dbReference type="AlphaFoldDB" id="A0A5C3FJ04"/>
<comment type="caution">
    <text evidence="2">The sequence shown here is derived from an EMBL/GenBank/DDBJ whole genome shotgun (WGS) entry which is preliminary data.</text>
</comment>
<evidence type="ECO:0000313" key="2">
    <source>
        <dbReference type="EMBL" id="SPO43439.1"/>
    </source>
</evidence>
<feature type="compositionally biased region" description="Basic residues" evidence="1">
    <location>
        <begin position="221"/>
        <end position="230"/>
    </location>
</feature>
<feature type="compositionally biased region" description="Basic and acidic residues" evidence="1">
    <location>
        <begin position="173"/>
        <end position="183"/>
    </location>
</feature>
<feature type="compositionally biased region" description="Basic and acidic residues" evidence="1">
    <location>
        <begin position="93"/>
        <end position="151"/>
    </location>
</feature>